<proteinExistence type="predicted"/>
<dbReference type="EMBL" id="VCKZ01000611">
    <property type="protein sequence ID" value="TMR25813.1"/>
    <property type="molecule type" value="Genomic_DNA"/>
</dbReference>
<dbReference type="OrthoDB" id="3482046at2"/>
<name>A0A5S4FYK7_9ACTN</name>
<evidence type="ECO:0000313" key="3">
    <source>
        <dbReference type="Proteomes" id="UP000305238"/>
    </source>
</evidence>
<dbReference type="AlphaFoldDB" id="A0A5S4FYK7"/>
<gene>
    <name evidence="2" type="ORF">ETD96_42340</name>
</gene>
<protein>
    <submittedName>
        <fullName evidence="2">Uncharacterized protein</fullName>
    </submittedName>
</protein>
<evidence type="ECO:0000313" key="2">
    <source>
        <dbReference type="EMBL" id="TMR25813.1"/>
    </source>
</evidence>
<accession>A0A5S4FYK7</accession>
<comment type="caution">
    <text evidence="2">The sequence shown here is derived from an EMBL/GenBank/DDBJ whole genome shotgun (WGS) entry which is preliminary data.</text>
</comment>
<evidence type="ECO:0000256" key="1">
    <source>
        <dbReference type="SAM" id="MobiDB-lite"/>
    </source>
</evidence>
<dbReference type="RefSeq" id="WP_138642112.1">
    <property type="nucleotide sequence ID" value="NZ_JASWDG010000022.1"/>
</dbReference>
<keyword evidence="3" id="KW-1185">Reference proteome</keyword>
<reference evidence="2 3" key="1">
    <citation type="submission" date="2019-05" db="EMBL/GenBank/DDBJ databases">
        <title>Draft genome sequence of Actinomadura geliboluensis A8036.</title>
        <authorList>
            <person name="Saricaoglu S."/>
            <person name="Isik K."/>
        </authorList>
    </citation>
    <scope>NUCLEOTIDE SEQUENCE [LARGE SCALE GENOMIC DNA]</scope>
    <source>
        <strain evidence="2 3">A8036</strain>
    </source>
</reference>
<organism evidence="2 3">
    <name type="scientific">Actinomadura geliboluensis</name>
    <dbReference type="NCBI Taxonomy" id="882440"/>
    <lineage>
        <taxon>Bacteria</taxon>
        <taxon>Bacillati</taxon>
        <taxon>Actinomycetota</taxon>
        <taxon>Actinomycetes</taxon>
        <taxon>Streptosporangiales</taxon>
        <taxon>Thermomonosporaceae</taxon>
        <taxon>Actinomadura</taxon>
    </lineage>
</organism>
<dbReference type="Proteomes" id="UP000305238">
    <property type="component" value="Unassembled WGS sequence"/>
</dbReference>
<feature type="region of interest" description="Disordered" evidence="1">
    <location>
        <begin position="1"/>
        <end position="26"/>
    </location>
</feature>
<feature type="compositionally biased region" description="Polar residues" evidence="1">
    <location>
        <begin position="17"/>
        <end position="26"/>
    </location>
</feature>
<sequence length="90" mass="9930">MSVPPGAPAAPLHRSPHQSADTVRPSTIANIEEHFPGVHCWWGLHTRRWWAYVPTPPVGRLLEAATTDALIAQIAERVEGRPRVALRQGL</sequence>